<gene>
    <name evidence="8" type="ORF">SXIM_17730</name>
</gene>
<evidence type="ECO:0000256" key="1">
    <source>
        <dbReference type="ARBA" id="ARBA00004141"/>
    </source>
</evidence>
<comment type="subcellular location">
    <subcellularLocation>
        <location evidence="1">Membrane</location>
        <topology evidence="1">Multi-pass membrane protein</topology>
    </subcellularLocation>
</comment>
<dbReference type="PANTHER" id="PTHR38459:SF1">
    <property type="entry name" value="PROPHAGE BACTOPRENOL-LINKED GLUCOSE TRANSLOCASE HOMOLOG"/>
    <property type="match status" value="1"/>
</dbReference>
<keyword evidence="3 6" id="KW-0812">Transmembrane</keyword>
<comment type="similarity">
    <text evidence="2">Belongs to the GtrA family.</text>
</comment>
<sequence>MTTVPRAAQLAQFGRFALIGVVNTGTFYLCYLPLHRWLPYFSAFTLAYLASMVGSFFLNTYFTYRTRPSWRKFAFFPLTQLTNYLAQSAGLYLLVSGAGLNSTTAPLLAAAGAVPFTYLVSRRILLPHPREEPAP</sequence>
<dbReference type="EMBL" id="CP009922">
    <property type="protein sequence ID" value="AKG43157.1"/>
    <property type="molecule type" value="Genomic_DNA"/>
</dbReference>
<dbReference type="InterPro" id="IPR051401">
    <property type="entry name" value="GtrA_CellWall_Glycosyl"/>
</dbReference>
<evidence type="ECO:0000256" key="6">
    <source>
        <dbReference type="SAM" id="Phobius"/>
    </source>
</evidence>
<name>A0A0F7FTU5_9ACTN</name>
<feature type="transmembrane region" description="Helical" evidence="6">
    <location>
        <begin position="40"/>
        <end position="62"/>
    </location>
</feature>
<dbReference type="Proteomes" id="UP000034034">
    <property type="component" value="Chromosome"/>
</dbReference>
<keyword evidence="5 6" id="KW-0472">Membrane</keyword>
<evidence type="ECO:0000256" key="2">
    <source>
        <dbReference type="ARBA" id="ARBA00009399"/>
    </source>
</evidence>
<dbReference type="HOGENOM" id="CLU_083873_5_0_11"/>
<reference evidence="8" key="1">
    <citation type="submission" date="2019-08" db="EMBL/GenBank/DDBJ databases">
        <title>Complete genome sequence of a mangrove-derived Streptomyces xiamenensis.</title>
        <authorList>
            <person name="Xu J."/>
        </authorList>
    </citation>
    <scope>NUCLEOTIDE SEQUENCE</scope>
    <source>
        <strain evidence="8">318</strain>
    </source>
</reference>
<keyword evidence="4 6" id="KW-1133">Transmembrane helix</keyword>
<evidence type="ECO:0000259" key="7">
    <source>
        <dbReference type="Pfam" id="PF04138"/>
    </source>
</evidence>
<dbReference type="GO" id="GO:0000271">
    <property type="term" value="P:polysaccharide biosynthetic process"/>
    <property type="evidence" value="ECO:0007669"/>
    <property type="project" value="InterPro"/>
</dbReference>
<organism evidence="8 9">
    <name type="scientific">Streptomyces xiamenensis</name>
    <dbReference type="NCBI Taxonomy" id="408015"/>
    <lineage>
        <taxon>Bacteria</taxon>
        <taxon>Bacillati</taxon>
        <taxon>Actinomycetota</taxon>
        <taxon>Actinomycetes</taxon>
        <taxon>Kitasatosporales</taxon>
        <taxon>Streptomycetaceae</taxon>
        <taxon>Streptomyces</taxon>
    </lineage>
</organism>
<dbReference type="InterPro" id="IPR007267">
    <property type="entry name" value="GtrA_DPMS_TM"/>
</dbReference>
<protein>
    <submittedName>
        <fullName evidence="8">Sugar translocase</fullName>
    </submittedName>
</protein>
<dbReference type="AlphaFoldDB" id="A0A0F7FTU5"/>
<dbReference type="RefSeq" id="WP_030725064.1">
    <property type="nucleotide sequence ID" value="NZ_CBDRAA010000019.1"/>
</dbReference>
<dbReference type="PANTHER" id="PTHR38459">
    <property type="entry name" value="PROPHAGE BACTOPRENOL-LINKED GLUCOSE TRANSLOCASE HOMOLOG"/>
    <property type="match status" value="1"/>
</dbReference>
<evidence type="ECO:0000256" key="5">
    <source>
        <dbReference type="ARBA" id="ARBA00023136"/>
    </source>
</evidence>
<keyword evidence="9" id="KW-1185">Reference proteome</keyword>
<feature type="transmembrane region" description="Helical" evidence="6">
    <location>
        <begin position="12"/>
        <end position="34"/>
    </location>
</feature>
<dbReference type="KEGG" id="sxi:SXIM_17730"/>
<dbReference type="PATRIC" id="fig|408015.6.peg.1809"/>
<dbReference type="GO" id="GO:0005886">
    <property type="term" value="C:plasma membrane"/>
    <property type="evidence" value="ECO:0007669"/>
    <property type="project" value="TreeGrafter"/>
</dbReference>
<evidence type="ECO:0000313" key="8">
    <source>
        <dbReference type="EMBL" id="AKG43157.1"/>
    </source>
</evidence>
<dbReference type="STRING" id="408015.SXIM_17730"/>
<dbReference type="Pfam" id="PF04138">
    <property type="entry name" value="GtrA_DPMS_TM"/>
    <property type="match status" value="1"/>
</dbReference>
<accession>A0A0F7FTU5</accession>
<evidence type="ECO:0000256" key="3">
    <source>
        <dbReference type="ARBA" id="ARBA00022692"/>
    </source>
</evidence>
<feature type="domain" description="GtrA/DPMS transmembrane" evidence="7">
    <location>
        <begin position="15"/>
        <end position="124"/>
    </location>
</feature>
<evidence type="ECO:0000256" key="4">
    <source>
        <dbReference type="ARBA" id="ARBA00022989"/>
    </source>
</evidence>
<evidence type="ECO:0000313" key="9">
    <source>
        <dbReference type="Proteomes" id="UP000034034"/>
    </source>
</evidence>
<proteinExistence type="inferred from homology"/>